<evidence type="ECO:0000313" key="2">
    <source>
        <dbReference type="EMBL" id="HIV62991.1"/>
    </source>
</evidence>
<proteinExistence type="predicted"/>
<feature type="transmembrane region" description="Helical" evidence="1">
    <location>
        <begin position="208"/>
        <end position="233"/>
    </location>
</feature>
<keyword evidence="1" id="KW-1133">Transmembrane helix</keyword>
<sequence>MNLIVLLPILAALLGVFGGVFRGLSLLNGYEPQTHLPIAGDNFQLMLIILSVVSVIIFVILCARFKFDAEPQFEKAFISDSAGYKTLCVLSALITILCGAGGFYFALTNSDKSFYSHITEFPLWILAVLTGVAIIGLIRAKENINESSAYFTLIPMFWAAFDLIVIFKNNSSSPFVGYYSFELIPSVFLTLAFYAFASFLYSKPKPRFMLFASSIAIIFSLVCVIGTVMTHILNPTLWAFNMQTLMRTGCLLGTALYLFALDLNLCKSV</sequence>
<feature type="transmembrane region" description="Helical" evidence="1">
    <location>
        <begin position="42"/>
        <end position="63"/>
    </location>
</feature>
<feature type="transmembrane region" description="Helical" evidence="1">
    <location>
        <begin position="121"/>
        <end position="138"/>
    </location>
</feature>
<feature type="transmembrane region" description="Helical" evidence="1">
    <location>
        <begin position="245"/>
        <end position="265"/>
    </location>
</feature>
<keyword evidence="1" id="KW-0812">Transmembrane</keyword>
<dbReference type="Proteomes" id="UP000886808">
    <property type="component" value="Unassembled WGS sequence"/>
</dbReference>
<keyword evidence="1" id="KW-0472">Membrane</keyword>
<dbReference type="EMBL" id="DXIE01000053">
    <property type="protein sequence ID" value="HIV62991.1"/>
    <property type="molecule type" value="Genomic_DNA"/>
</dbReference>
<protein>
    <submittedName>
        <fullName evidence="2">Uncharacterized protein</fullName>
    </submittedName>
</protein>
<evidence type="ECO:0000313" key="3">
    <source>
        <dbReference type="Proteomes" id="UP000886808"/>
    </source>
</evidence>
<feature type="transmembrane region" description="Helical" evidence="1">
    <location>
        <begin position="150"/>
        <end position="167"/>
    </location>
</feature>
<evidence type="ECO:0000256" key="1">
    <source>
        <dbReference type="SAM" id="Phobius"/>
    </source>
</evidence>
<feature type="transmembrane region" description="Helical" evidence="1">
    <location>
        <begin position="84"/>
        <end position="106"/>
    </location>
</feature>
<comment type="caution">
    <text evidence="2">The sequence shown here is derived from an EMBL/GenBank/DDBJ whole genome shotgun (WGS) entry which is preliminary data.</text>
</comment>
<accession>A0A9D1PIV0</accession>
<name>A0A9D1PIV0_9FIRM</name>
<reference evidence="2" key="2">
    <citation type="submission" date="2021-04" db="EMBL/GenBank/DDBJ databases">
        <authorList>
            <person name="Gilroy R."/>
        </authorList>
    </citation>
    <scope>NUCLEOTIDE SEQUENCE</scope>
    <source>
        <strain evidence="2">CHK193-4272</strain>
    </source>
</reference>
<feature type="transmembrane region" description="Helical" evidence="1">
    <location>
        <begin position="179"/>
        <end position="201"/>
    </location>
</feature>
<gene>
    <name evidence="2" type="ORF">H9746_09185</name>
</gene>
<organism evidence="2 3">
    <name type="scientific">Candidatus Butyricicoccus avistercoris</name>
    <dbReference type="NCBI Taxonomy" id="2838518"/>
    <lineage>
        <taxon>Bacteria</taxon>
        <taxon>Bacillati</taxon>
        <taxon>Bacillota</taxon>
        <taxon>Clostridia</taxon>
        <taxon>Eubacteriales</taxon>
        <taxon>Butyricicoccaceae</taxon>
        <taxon>Butyricicoccus</taxon>
    </lineage>
</organism>
<dbReference type="AlphaFoldDB" id="A0A9D1PIV0"/>
<reference evidence="2" key="1">
    <citation type="journal article" date="2021" name="PeerJ">
        <title>Extensive microbial diversity within the chicken gut microbiome revealed by metagenomics and culture.</title>
        <authorList>
            <person name="Gilroy R."/>
            <person name="Ravi A."/>
            <person name="Getino M."/>
            <person name="Pursley I."/>
            <person name="Horton D.L."/>
            <person name="Alikhan N.F."/>
            <person name="Baker D."/>
            <person name="Gharbi K."/>
            <person name="Hall N."/>
            <person name="Watson M."/>
            <person name="Adriaenssens E.M."/>
            <person name="Foster-Nyarko E."/>
            <person name="Jarju S."/>
            <person name="Secka A."/>
            <person name="Antonio M."/>
            <person name="Oren A."/>
            <person name="Chaudhuri R.R."/>
            <person name="La Ragione R."/>
            <person name="Hildebrand F."/>
            <person name="Pallen M.J."/>
        </authorList>
    </citation>
    <scope>NUCLEOTIDE SEQUENCE</scope>
    <source>
        <strain evidence="2">CHK193-4272</strain>
    </source>
</reference>